<dbReference type="InterPro" id="IPR030678">
    <property type="entry name" value="Peptide/Ni-bd"/>
</dbReference>
<dbReference type="PROSITE" id="PS51257">
    <property type="entry name" value="PROKAR_LIPOPROTEIN"/>
    <property type="match status" value="1"/>
</dbReference>
<feature type="signal peptide" evidence="1">
    <location>
        <begin position="1"/>
        <end position="31"/>
    </location>
</feature>
<dbReference type="InterPro" id="IPR039424">
    <property type="entry name" value="SBP_5"/>
</dbReference>
<dbReference type="Pfam" id="PF00496">
    <property type="entry name" value="SBP_bac_5"/>
    <property type="match status" value="1"/>
</dbReference>
<evidence type="ECO:0000256" key="1">
    <source>
        <dbReference type="SAM" id="SignalP"/>
    </source>
</evidence>
<dbReference type="GO" id="GO:0015833">
    <property type="term" value="P:peptide transport"/>
    <property type="evidence" value="ECO:0007669"/>
    <property type="project" value="TreeGrafter"/>
</dbReference>
<feature type="domain" description="Solute-binding protein family 5" evidence="2">
    <location>
        <begin position="90"/>
        <end position="471"/>
    </location>
</feature>
<reference evidence="3 4" key="1">
    <citation type="submission" date="2014-03" db="EMBL/GenBank/DDBJ databases">
        <title>Genomics of Bifidobacteria.</title>
        <authorList>
            <person name="Ventura M."/>
            <person name="Milani C."/>
            <person name="Lugli G.A."/>
        </authorList>
    </citation>
    <scope>NUCLEOTIDE SEQUENCE [LARGE SCALE GENOMIC DNA]</scope>
    <source>
        <strain evidence="3 4">DSM 23973</strain>
    </source>
</reference>
<comment type="caution">
    <text evidence="3">The sequence shown here is derived from an EMBL/GenBank/DDBJ whole genome shotgun (WGS) entry which is preliminary data.</text>
</comment>
<dbReference type="GO" id="GO:0043190">
    <property type="term" value="C:ATP-binding cassette (ABC) transporter complex"/>
    <property type="evidence" value="ECO:0007669"/>
    <property type="project" value="InterPro"/>
</dbReference>
<dbReference type="GO" id="GO:0042597">
    <property type="term" value="C:periplasmic space"/>
    <property type="evidence" value="ECO:0007669"/>
    <property type="project" value="UniProtKB-ARBA"/>
</dbReference>
<keyword evidence="1" id="KW-0732">Signal</keyword>
<feature type="chain" id="PRO_5039520363" evidence="1">
    <location>
        <begin position="32"/>
        <end position="557"/>
    </location>
</feature>
<gene>
    <name evidence="3" type="ORF">BCAL_0854</name>
</gene>
<dbReference type="SUPFAM" id="SSF53850">
    <property type="entry name" value="Periplasmic binding protein-like II"/>
    <property type="match status" value="1"/>
</dbReference>
<dbReference type="Gene3D" id="3.40.190.10">
    <property type="entry name" value="Periplasmic binding protein-like II"/>
    <property type="match status" value="1"/>
</dbReference>
<name>A0A087A746_9BIFI</name>
<accession>A0A087A746</accession>
<dbReference type="PIRSF" id="PIRSF002741">
    <property type="entry name" value="MppA"/>
    <property type="match status" value="1"/>
</dbReference>
<dbReference type="GO" id="GO:1904680">
    <property type="term" value="F:peptide transmembrane transporter activity"/>
    <property type="evidence" value="ECO:0007669"/>
    <property type="project" value="TreeGrafter"/>
</dbReference>
<dbReference type="RefSeq" id="WP_043166912.1">
    <property type="nucleotide sequence ID" value="NZ_JDUV01000018.1"/>
</dbReference>
<proteinExistence type="predicted"/>
<evidence type="ECO:0000259" key="2">
    <source>
        <dbReference type="Pfam" id="PF00496"/>
    </source>
</evidence>
<dbReference type="OrthoDB" id="9046151at2"/>
<dbReference type="PANTHER" id="PTHR30290">
    <property type="entry name" value="PERIPLASMIC BINDING COMPONENT OF ABC TRANSPORTER"/>
    <property type="match status" value="1"/>
</dbReference>
<dbReference type="eggNOG" id="COG0747">
    <property type="taxonomic scope" value="Bacteria"/>
</dbReference>
<evidence type="ECO:0000313" key="3">
    <source>
        <dbReference type="EMBL" id="KFI54596.1"/>
    </source>
</evidence>
<sequence>MTNKHVVRAAIAGVCAAVLALSGCGASNNTANGTANGQSTGATGGTLNVLLSSTEMDLDPAKSQGLPITTNGNIFRRLTAWKITQGGETKVVPDLATTTGEPSDDGKTWTYTLKDGIKFDDGTTITSKDIKYGLERSFADSLTGGLSYHKTLLVGAQDYHGPFDGKHLDSIETPDDKTIVFHLNAPFGDWPWVASLAAFTPVPEGKGPASGYGKTPVASGPYKVESNEAGKQAVYVRNKYWDKKTDPVRTAGPDKIVFKMSQDTSVAAQSIMQGTGEGKNSFLSGFVPPAQLAQAQANPAYQKLLATSGDGALEYLAINTKRVTDLKVRQAIEYAVDKKAYQTASGGEIAGNFATTLITPGIAGREKYDLYKADSTGDVDKAKQLLKEAGQTSPNLKLIATSDQAETASSIQTSLKRAGITVDIQTLNDDVFSDAETNNEGDYDLVIGGWQPDFPSPYANISPLFDSSQIGNGNYNLARYSNPEVDALIKKATETIDQSEAGKIWAETDKKIMADAPVVPLIYSKNTFIHGSNVTNFVIGNFPAYPDYNQVTLASAN</sequence>
<dbReference type="STRING" id="1437609.BCAL_0854"/>
<protein>
    <submittedName>
        <fullName evidence="3">Extracellular solute-binding protein, family 5</fullName>
    </submittedName>
</protein>
<dbReference type="EMBL" id="JGYS01000007">
    <property type="protein sequence ID" value="KFI54596.1"/>
    <property type="molecule type" value="Genomic_DNA"/>
</dbReference>
<dbReference type="CDD" id="cd08506">
    <property type="entry name" value="PBP2_clavulanate_OppA2"/>
    <property type="match status" value="1"/>
</dbReference>
<dbReference type="AlphaFoldDB" id="A0A087A746"/>
<dbReference type="Proteomes" id="UP000029072">
    <property type="component" value="Unassembled WGS sequence"/>
</dbReference>
<dbReference type="Gene3D" id="3.10.105.10">
    <property type="entry name" value="Dipeptide-binding Protein, Domain 3"/>
    <property type="match status" value="1"/>
</dbReference>
<organism evidence="3 4">
    <name type="scientific">Bifidobacterium callitrichos DSM 23973</name>
    <dbReference type="NCBI Taxonomy" id="1437609"/>
    <lineage>
        <taxon>Bacteria</taxon>
        <taxon>Bacillati</taxon>
        <taxon>Actinomycetota</taxon>
        <taxon>Actinomycetes</taxon>
        <taxon>Bifidobacteriales</taxon>
        <taxon>Bifidobacteriaceae</taxon>
        <taxon>Bifidobacterium</taxon>
    </lineage>
</organism>
<evidence type="ECO:0000313" key="4">
    <source>
        <dbReference type="Proteomes" id="UP000029072"/>
    </source>
</evidence>
<dbReference type="InterPro" id="IPR000914">
    <property type="entry name" value="SBP_5_dom"/>
</dbReference>
<dbReference type="PANTHER" id="PTHR30290:SF83">
    <property type="entry name" value="ABC TRANSPORTER SUBSTRATE-BINDING PROTEIN"/>
    <property type="match status" value="1"/>
</dbReference>